<dbReference type="Proteomes" id="UP001515500">
    <property type="component" value="Chromosome 19"/>
</dbReference>
<dbReference type="RefSeq" id="XP_039115478.1">
    <property type="nucleotide sequence ID" value="XM_039259544.1"/>
</dbReference>
<evidence type="ECO:0000313" key="2">
    <source>
        <dbReference type="RefSeq" id="XP_039115478.1"/>
    </source>
</evidence>
<proteinExistence type="predicted"/>
<reference evidence="2" key="1">
    <citation type="submission" date="2025-08" db="UniProtKB">
        <authorList>
            <consortium name="RefSeq"/>
        </authorList>
    </citation>
    <scope>IDENTIFICATION</scope>
</reference>
<sequence>MPWRNQPITFSDRRSTISSNRWFLSLSPEALLLSHSASRWFMPFFLSRFVLVGDYRAVCIPLVEVVAIKIFDSERNNSDLISERVVNLEALQKIAGSGQLDWRVLSSSLEVFLVGWFQLKLISLDDSSKVSLKSRG</sequence>
<keyword evidence="1" id="KW-1185">Reference proteome</keyword>
<gene>
    <name evidence="2" type="primary">LOC120250707</name>
</gene>
<organism evidence="1 2">
    <name type="scientific">Dioscorea cayennensis subsp. rotundata</name>
    <name type="common">White Guinea yam</name>
    <name type="synonym">Dioscorea rotundata</name>
    <dbReference type="NCBI Taxonomy" id="55577"/>
    <lineage>
        <taxon>Eukaryota</taxon>
        <taxon>Viridiplantae</taxon>
        <taxon>Streptophyta</taxon>
        <taxon>Embryophyta</taxon>
        <taxon>Tracheophyta</taxon>
        <taxon>Spermatophyta</taxon>
        <taxon>Magnoliopsida</taxon>
        <taxon>Liliopsida</taxon>
        <taxon>Dioscoreales</taxon>
        <taxon>Dioscoreaceae</taxon>
        <taxon>Dioscorea</taxon>
    </lineage>
</organism>
<name>A0AB40AKJ5_DIOCR</name>
<evidence type="ECO:0000313" key="1">
    <source>
        <dbReference type="Proteomes" id="UP001515500"/>
    </source>
</evidence>
<dbReference type="AlphaFoldDB" id="A0AB40AKJ5"/>
<protein>
    <submittedName>
        <fullName evidence="2">Uncharacterized protein LOC120250707 isoform X1</fullName>
    </submittedName>
</protein>
<accession>A0AB40AKJ5</accession>
<dbReference type="GeneID" id="120250707"/>